<dbReference type="InterPro" id="IPR009057">
    <property type="entry name" value="Homeodomain-like_sf"/>
</dbReference>
<keyword evidence="2" id="KW-0238">DNA-binding</keyword>
<name>A0ABV1KVK5_9BACL</name>
<dbReference type="Pfam" id="PF12833">
    <property type="entry name" value="HTH_18"/>
    <property type="match status" value="1"/>
</dbReference>
<evidence type="ECO:0000259" key="4">
    <source>
        <dbReference type="PROSITE" id="PS01124"/>
    </source>
</evidence>
<keyword evidence="1" id="KW-0805">Transcription regulation</keyword>
<feature type="domain" description="HTH araC/xylS-type" evidence="4">
    <location>
        <begin position="149"/>
        <end position="246"/>
    </location>
</feature>
<dbReference type="Proteomes" id="UP001493487">
    <property type="component" value="Unassembled WGS sequence"/>
</dbReference>
<accession>A0ABV1KVK5</accession>
<dbReference type="PANTHER" id="PTHR43280:SF28">
    <property type="entry name" value="HTH-TYPE TRANSCRIPTIONAL ACTIVATOR RHAS"/>
    <property type="match status" value="1"/>
</dbReference>
<dbReference type="PROSITE" id="PS00041">
    <property type="entry name" value="HTH_ARAC_FAMILY_1"/>
    <property type="match status" value="1"/>
</dbReference>
<dbReference type="EMBL" id="JASKHM010000009">
    <property type="protein sequence ID" value="MEQ4484155.1"/>
    <property type="molecule type" value="Genomic_DNA"/>
</dbReference>
<evidence type="ECO:0000256" key="2">
    <source>
        <dbReference type="ARBA" id="ARBA00023125"/>
    </source>
</evidence>
<dbReference type="SUPFAM" id="SSF46689">
    <property type="entry name" value="Homeodomain-like"/>
    <property type="match status" value="2"/>
</dbReference>
<dbReference type="PRINTS" id="PR00032">
    <property type="entry name" value="HTHARAC"/>
</dbReference>
<dbReference type="PROSITE" id="PS01124">
    <property type="entry name" value="HTH_ARAC_FAMILY_2"/>
    <property type="match status" value="1"/>
</dbReference>
<dbReference type="InterPro" id="IPR018062">
    <property type="entry name" value="HTH_AraC-typ_CS"/>
</dbReference>
<dbReference type="InterPro" id="IPR037923">
    <property type="entry name" value="HTH-like"/>
</dbReference>
<keyword evidence="3" id="KW-0804">Transcription</keyword>
<dbReference type="SMART" id="SM00342">
    <property type="entry name" value="HTH_ARAC"/>
    <property type="match status" value="1"/>
</dbReference>
<dbReference type="PANTHER" id="PTHR43280">
    <property type="entry name" value="ARAC-FAMILY TRANSCRIPTIONAL REGULATOR"/>
    <property type="match status" value="1"/>
</dbReference>
<evidence type="ECO:0000313" key="6">
    <source>
        <dbReference type="Proteomes" id="UP001493487"/>
    </source>
</evidence>
<dbReference type="InterPro" id="IPR018060">
    <property type="entry name" value="HTH_AraC"/>
</dbReference>
<dbReference type="InterPro" id="IPR014710">
    <property type="entry name" value="RmlC-like_jellyroll"/>
</dbReference>
<evidence type="ECO:0000256" key="3">
    <source>
        <dbReference type="ARBA" id="ARBA00023163"/>
    </source>
</evidence>
<dbReference type="SUPFAM" id="SSF51215">
    <property type="entry name" value="Regulatory protein AraC"/>
    <property type="match status" value="1"/>
</dbReference>
<evidence type="ECO:0000313" key="5">
    <source>
        <dbReference type="EMBL" id="MEQ4484155.1"/>
    </source>
</evidence>
<protein>
    <submittedName>
        <fullName evidence="5">AraC family transcriptional regulator</fullName>
    </submittedName>
</protein>
<dbReference type="Pfam" id="PF02311">
    <property type="entry name" value="AraC_binding"/>
    <property type="match status" value="1"/>
</dbReference>
<dbReference type="InterPro" id="IPR003313">
    <property type="entry name" value="AraC-bd"/>
</dbReference>
<dbReference type="InterPro" id="IPR020449">
    <property type="entry name" value="Tscrpt_reg_AraC-type_HTH"/>
</dbReference>
<reference evidence="5 6" key="1">
    <citation type="journal article" date="2023" name="Genome Announc.">
        <title>Pan-Genome Analyses of the Genus Cohnella and Proposal of the Novel Species Cohnella silvisoli sp. nov., Isolated from Forest Soil.</title>
        <authorList>
            <person name="Wang C."/>
            <person name="Mao L."/>
            <person name="Bao G."/>
            <person name="Zhu H."/>
        </authorList>
    </citation>
    <scope>NUCLEOTIDE SEQUENCE [LARGE SCALE GENOMIC DNA]</scope>
    <source>
        <strain evidence="5 6">NL03-T5-1</strain>
    </source>
</reference>
<keyword evidence="6" id="KW-1185">Reference proteome</keyword>
<dbReference type="Gene3D" id="1.10.10.60">
    <property type="entry name" value="Homeodomain-like"/>
    <property type="match status" value="2"/>
</dbReference>
<organism evidence="5 6">
    <name type="scientific">Cohnella silvisoli</name>
    <dbReference type="NCBI Taxonomy" id="2873699"/>
    <lineage>
        <taxon>Bacteria</taxon>
        <taxon>Bacillati</taxon>
        <taxon>Bacillota</taxon>
        <taxon>Bacilli</taxon>
        <taxon>Bacillales</taxon>
        <taxon>Paenibacillaceae</taxon>
        <taxon>Cohnella</taxon>
    </lineage>
</organism>
<sequence>MHKHSFFEVCYVVQGRGVYLEAGMSYSLEPGSIFMSRPERLHQIQYGRDMIMLFVGFDVDKKNCTANSLMIYDILKNTGHVLVHANSASYTAYVWKALWEQASDPPLHFNSILNQLSLALLCSFHQSFTIRQKSRAPLRDREFSNCLIDQAKQFIQDNLSQDISVEDIANYLYISRRHLTRLFMEEGISFTSYLLEKRIERACELLHNKHILIKDILESTGFHSVHYFTRIFTREVGITPARYRDRVTNTYSR</sequence>
<comment type="caution">
    <text evidence="5">The sequence shown here is derived from an EMBL/GenBank/DDBJ whole genome shotgun (WGS) entry which is preliminary data.</text>
</comment>
<gene>
    <name evidence="5" type="ORF">QJS35_17295</name>
</gene>
<evidence type="ECO:0000256" key="1">
    <source>
        <dbReference type="ARBA" id="ARBA00023015"/>
    </source>
</evidence>
<dbReference type="Gene3D" id="2.60.120.10">
    <property type="entry name" value="Jelly Rolls"/>
    <property type="match status" value="1"/>
</dbReference>
<proteinExistence type="predicted"/>